<evidence type="ECO:0000313" key="2">
    <source>
        <dbReference type="EMBL" id="RZH26933.1"/>
    </source>
</evidence>
<gene>
    <name evidence="2" type="ORF">EXD98_13885</name>
</gene>
<evidence type="ECO:0000313" key="3">
    <source>
        <dbReference type="Proteomes" id="UP000294065"/>
    </source>
</evidence>
<accession>A0AAE8G8I5</accession>
<feature type="transmembrane region" description="Helical" evidence="1">
    <location>
        <begin position="6"/>
        <end position="29"/>
    </location>
</feature>
<keyword evidence="1" id="KW-0812">Transmembrane</keyword>
<evidence type="ECO:0000256" key="1">
    <source>
        <dbReference type="SAM" id="Phobius"/>
    </source>
</evidence>
<organism evidence="2 3">
    <name type="scientific">Acinetobacter pittii</name>
    <name type="common">Acinetobacter genomosp. 3</name>
    <dbReference type="NCBI Taxonomy" id="48296"/>
    <lineage>
        <taxon>Bacteria</taxon>
        <taxon>Pseudomonadati</taxon>
        <taxon>Pseudomonadota</taxon>
        <taxon>Gammaproteobacteria</taxon>
        <taxon>Moraxellales</taxon>
        <taxon>Moraxellaceae</taxon>
        <taxon>Acinetobacter</taxon>
        <taxon>Acinetobacter calcoaceticus/baumannii complex</taxon>
    </lineage>
</organism>
<dbReference type="Proteomes" id="UP000294065">
    <property type="component" value="Unassembled WGS sequence"/>
</dbReference>
<reference evidence="2 3" key="1">
    <citation type="submission" date="2019-02" db="EMBL/GenBank/DDBJ databases">
        <title>The Batch Genome Submission of Acinetobacter spp. strains.</title>
        <authorList>
            <person name="Qin J."/>
            <person name="Hu Y."/>
            <person name="Ye H."/>
            <person name="Wei L."/>
            <person name="Feng Y."/>
            <person name="Zong Z."/>
        </authorList>
    </citation>
    <scope>NUCLEOTIDE SEQUENCE [LARGE SCALE GENOMIC DNA]</scope>
    <source>
        <strain evidence="2 3">WCHAP100012</strain>
    </source>
</reference>
<proteinExistence type="predicted"/>
<dbReference type="EMBL" id="SGTH01000006">
    <property type="protein sequence ID" value="RZH26933.1"/>
    <property type="molecule type" value="Genomic_DNA"/>
</dbReference>
<sequence>MLRELVIIKFCNFFGVFHFVCDGVYYFFIADEVSKLDRIKIFFLILAIFTTNTHAAIKLIGASSEVDKDLLVGDPVYMRDGVINLTYFLKVKNNQYAELKDRTVNQYGKVIKINKLKFNIFQKDMVVDCNAMSGYWLSDTWWNDNRIVLKNKRNALGQQLLAQRGIITPPITLEPNSDAQRAALYQCDNALKLKKYN</sequence>
<dbReference type="RefSeq" id="WP_130173665.1">
    <property type="nucleotide sequence ID" value="NZ_SGTH01000006.1"/>
</dbReference>
<feature type="transmembrane region" description="Helical" evidence="1">
    <location>
        <begin position="41"/>
        <end position="61"/>
    </location>
</feature>
<keyword evidence="1" id="KW-0472">Membrane</keyword>
<name>A0AAE8G8I5_ACIPI</name>
<keyword evidence="1" id="KW-1133">Transmembrane helix</keyword>
<dbReference type="AlphaFoldDB" id="A0AAE8G8I5"/>
<protein>
    <submittedName>
        <fullName evidence="2">Uncharacterized protein</fullName>
    </submittedName>
</protein>
<comment type="caution">
    <text evidence="2">The sequence shown here is derived from an EMBL/GenBank/DDBJ whole genome shotgun (WGS) entry which is preliminary data.</text>
</comment>